<comment type="caution">
    <text evidence="1">The sequence shown here is derived from an EMBL/GenBank/DDBJ whole genome shotgun (WGS) entry which is preliminary data.</text>
</comment>
<evidence type="ECO:0000313" key="1">
    <source>
        <dbReference type="EMBL" id="GFY79928.1"/>
    </source>
</evidence>
<organism evidence="1 2">
    <name type="scientific">Trichonephila inaurata madagascariensis</name>
    <dbReference type="NCBI Taxonomy" id="2747483"/>
    <lineage>
        <taxon>Eukaryota</taxon>
        <taxon>Metazoa</taxon>
        <taxon>Ecdysozoa</taxon>
        <taxon>Arthropoda</taxon>
        <taxon>Chelicerata</taxon>
        <taxon>Arachnida</taxon>
        <taxon>Araneae</taxon>
        <taxon>Araneomorphae</taxon>
        <taxon>Entelegynae</taxon>
        <taxon>Araneoidea</taxon>
        <taxon>Nephilidae</taxon>
        <taxon>Trichonephila</taxon>
        <taxon>Trichonephila inaurata</taxon>
    </lineage>
</organism>
<protein>
    <submittedName>
        <fullName evidence="1">Uncharacterized protein</fullName>
    </submittedName>
</protein>
<keyword evidence="2" id="KW-1185">Reference proteome</keyword>
<reference evidence="1" key="1">
    <citation type="submission" date="2020-08" db="EMBL/GenBank/DDBJ databases">
        <title>Multicomponent nature underlies the extraordinary mechanical properties of spider dragline silk.</title>
        <authorList>
            <person name="Kono N."/>
            <person name="Nakamura H."/>
            <person name="Mori M."/>
            <person name="Yoshida Y."/>
            <person name="Ohtoshi R."/>
            <person name="Malay A.D."/>
            <person name="Moran D.A.P."/>
            <person name="Tomita M."/>
            <person name="Numata K."/>
            <person name="Arakawa K."/>
        </authorList>
    </citation>
    <scope>NUCLEOTIDE SEQUENCE</scope>
</reference>
<gene>
    <name evidence="1" type="ORF">TNIN_55801</name>
</gene>
<accession>A0A8X6YWW3</accession>
<sequence>MRYPSDKCREQFEKSDHLKVAERKQDQEELDLYDVFCGRPKKRLAILKRYHITSLLLYDYLFRSPCLSYSATPLNGYAKDGNKNYCNKIRCMANAETKIPVLPFLSSQCPDTGIQDFD</sequence>
<dbReference type="EMBL" id="BMAV01023781">
    <property type="protein sequence ID" value="GFY79928.1"/>
    <property type="molecule type" value="Genomic_DNA"/>
</dbReference>
<dbReference type="AlphaFoldDB" id="A0A8X6YWW3"/>
<proteinExistence type="predicted"/>
<evidence type="ECO:0000313" key="2">
    <source>
        <dbReference type="Proteomes" id="UP000886998"/>
    </source>
</evidence>
<dbReference type="Proteomes" id="UP000886998">
    <property type="component" value="Unassembled WGS sequence"/>
</dbReference>
<name>A0A8X6YWW3_9ARAC</name>